<dbReference type="Proteomes" id="UP000030748">
    <property type="component" value="Unassembled WGS sequence"/>
</dbReference>
<sequence length="54" mass="6484">MVIACRRCSTISRTRRRRRIRTRTSLTVEAAVIVRMTSTKRRIKRRVCGNKRCY</sequence>
<evidence type="ECO:0000313" key="1">
    <source>
        <dbReference type="EMBL" id="EYU23374.1"/>
    </source>
</evidence>
<dbReference type="EMBL" id="KI632162">
    <property type="protein sequence ID" value="EYU23374.1"/>
    <property type="molecule type" value="Genomic_DNA"/>
</dbReference>
<protein>
    <submittedName>
        <fullName evidence="1">Uncharacterized protein</fullName>
    </submittedName>
</protein>
<accession>A0A022Q6X6</accession>
<gene>
    <name evidence="1" type="ORF">MIMGU_mgv1a017614mg</name>
</gene>
<name>A0A022Q6X6_ERYGU</name>
<reference evidence="1 2" key="1">
    <citation type="journal article" date="2013" name="Proc. Natl. Acad. Sci. U.S.A.">
        <title>Fine-scale variation in meiotic recombination in Mimulus inferred from population shotgun sequencing.</title>
        <authorList>
            <person name="Hellsten U."/>
            <person name="Wright K.M."/>
            <person name="Jenkins J."/>
            <person name="Shu S."/>
            <person name="Yuan Y."/>
            <person name="Wessler S.R."/>
            <person name="Schmutz J."/>
            <person name="Willis J.H."/>
            <person name="Rokhsar D.S."/>
        </authorList>
    </citation>
    <scope>NUCLEOTIDE SEQUENCE [LARGE SCALE GENOMIC DNA]</scope>
    <source>
        <strain evidence="2">cv. DUN x IM62</strain>
    </source>
</reference>
<proteinExistence type="predicted"/>
<dbReference type="AlphaFoldDB" id="A0A022Q6X6"/>
<organism evidence="1 2">
    <name type="scientific">Erythranthe guttata</name>
    <name type="common">Yellow monkey flower</name>
    <name type="synonym">Mimulus guttatus</name>
    <dbReference type="NCBI Taxonomy" id="4155"/>
    <lineage>
        <taxon>Eukaryota</taxon>
        <taxon>Viridiplantae</taxon>
        <taxon>Streptophyta</taxon>
        <taxon>Embryophyta</taxon>
        <taxon>Tracheophyta</taxon>
        <taxon>Spermatophyta</taxon>
        <taxon>Magnoliopsida</taxon>
        <taxon>eudicotyledons</taxon>
        <taxon>Gunneridae</taxon>
        <taxon>Pentapetalae</taxon>
        <taxon>asterids</taxon>
        <taxon>lamiids</taxon>
        <taxon>Lamiales</taxon>
        <taxon>Phrymaceae</taxon>
        <taxon>Erythranthe</taxon>
    </lineage>
</organism>
<keyword evidence="2" id="KW-1185">Reference proteome</keyword>
<evidence type="ECO:0000313" key="2">
    <source>
        <dbReference type="Proteomes" id="UP000030748"/>
    </source>
</evidence>